<evidence type="ECO:0000256" key="1">
    <source>
        <dbReference type="SAM" id="MobiDB-lite"/>
    </source>
</evidence>
<dbReference type="Proteomes" id="UP001153365">
    <property type="component" value="Unassembled WGS sequence"/>
</dbReference>
<feature type="compositionally biased region" description="Basic and acidic residues" evidence="1">
    <location>
        <begin position="79"/>
        <end position="99"/>
    </location>
</feature>
<dbReference type="AlphaFoldDB" id="A0AAV0ATH6"/>
<reference evidence="2" key="1">
    <citation type="submission" date="2022-06" db="EMBL/GenBank/DDBJ databases">
        <authorList>
            <consortium name="SYNGENTA / RWTH Aachen University"/>
        </authorList>
    </citation>
    <scope>NUCLEOTIDE SEQUENCE</scope>
</reference>
<organism evidence="2 3">
    <name type="scientific">Phakopsora pachyrhizi</name>
    <name type="common">Asian soybean rust disease fungus</name>
    <dbReference type="NCBI Taxonomy" id="170000"/>
    <lineage>
        <taxon>Eukaryota</taxon>
        <taxon>Fungi</taxon>
        <taxon>Dikarya</taxon>
        <taxon>Basidiomycota</taxon>
        <taxon>Pucciniomycotina</taxon>
        <taxon>Pucciniomycetes</taxon>
        <taxon>Pucciniales</taxon>
        <taxon>Phakopsoraceae</taxon>
        <taxon>Phakopsora</taxon>
    </lineage>
</organism>
<feature type="compositionally biased region" description="Basic and acidic residues" evidence="1">
    <location>
        <begin position="21"/>
        <end position="48"/>
    </location>
</feature>
<gene>
    <name evidence="2" type="ORF">PPACK8108_LOCUS6729</name>
</gene>
<proteinExistence type="predicted"/>
<sequence length="99" mass="11659">MLECHEGIEKHDSAEDLRRILKELPDEERRKPERYPPKKKLKVEEPVRGNHPNFWDKLLRDGSTGSSLNNQDEEEGEEVTSKLRDLEEINEIEHIDARS</sequence>
<dbReference type="EMBL" id="CALTRL010001281">
    <property type="protein sequence ID" value="CAH7671891.1"/>
    <property type="molecule type" value="Genomic_DNA"/>
</dbReference>
<comment type="caution">
    <text evidence="2">The sequence shown here is derived from an EMBL/GenBank/DDBJ whole genome shotgun (WGS) entry which is preliminary data.</text>
</comment>
<protein>
    <submittedName>
        <fullName evidence="2">Uncharacterized protein</fullName>
    </submittedName>
</protein>
<feature type="region of interest" description="Disordered" evidence="1">
    <location>
        <begin position="21"/>
        <end position="99"/>
    </location>
</feature>
<accession>A0AAV0ATH6</accession>
<evidence type="ECO:0000313" key="2">
    <source>
        <dbReference type="EMBL" id="CAH7671891.1"/>
    </source>
</evidence>
<name>A0AAV0ATH6_PHAPC</name>
<evidence type="ECO:0000313" key="3">
    <source>
        <dbReference type="Proteomes" id="UP001153365"/>
    </source>
</evidence>
<keyword evidence="3" id="KW-1185">Reference proteome</keyword>